<evidence type="ECO:0000256" key="2">
    <source>
        <dbReference type="SAM" id="MobiDB-lite"/>
    </source>
</evidence>
<keyword evidence="1" id="KW-0175">Coiled coil</keyword>
<feature type="region of interest" description="Disordered" evidence="2">
    <location>
        <begin position="615"/>
        <end position="636"/>
    </location>
</feature>
<reference evidence="3 4" key="1">
    <citation type="submission" date="2017-11" db="EMBL/GenBank/DDBJ databases">
        <title>The genome of Rhizophagus clarus HR1 reveals common genetic basis of auxotrophy among arbuscular mycorrhizal fungi.</title>
        <authorList>
            <person name="Kobayashi Y."/>
        </authorList>
    </citation>
    <scope>NUCLEOTIDE SEQUENCE [LARGE SCALE GENOMIC DNA]</scope>
    <source>
        <strain evidence="3 4">HR1</strain>
    </source>
</reference>
<feature type="coiled-coil region" evidence="1">
    <location>
        <begin position="511"/>
        <end position="538"/>
    </location>
</feature>
<evidence type="ECO:0000313" key="4">
    <source>
        <dbReference type="Proteomes" id="UP000247702"/>
    </source>
</evidence>
<dbReference type="SUPFAM" id="SSF54928">
    <property type="entry name" value="RNA-binding domain, RBD"/>
    <property type="match status" value="1"/>
</dbReference>
<protein>
    <recommendedName>
        <fullName evidence="5">RRM domain-containing protein</fullName>
    </recommendedName>
</protein>
<dbReference type="CDD" id="cd00590">
    <property type="entry name" value="RRM_SF"/>
    <property type="match status" value="1"/>
</dbReference>
<dbReference type="InterPro" id="IPR035979">
    <property type="entry name" value="RBD_domain_sf"/>
</dbReference>
<accession>A0A2Z6QEL3</accession>
<sequence>MPNNVARRGRGSFNPNSRKASRHERKKDNNNSDNSGSDGENTVQQKRFRTISEQAMDEDIVADTAAGVEVEGPSSPPKENNTVSTSPSSHPNMAAALSAPNDNASYGLNASMHARTTTPASPPNASPDKANDDDPLVDQLLVQSPTFSIDRNDFQAAAAPNSAPETLKNFTTNKALIDAVNNTFLEMYESYTGKARMTGSGDAKRLVIHFQSKEARDACVGAAHQQFPDLVFHAHDPRQLRSDEDLRAIQVTDIPFFLTKDNIMSYFKKFGNIASCRVYSRKNAKVQQARIVYDSALSIARFDSQWAVYCFSTCLRVTPCHYMVDQKSSRREFVATLTQLPPNTKDIDLAPLTRDLGAKAVNVPLSLNSYKPKRWAYVTFNSQETMDAAMEQIIGFRGHTLQWNLPNNTNKLCHRCGKLGCAPTQCPSRQERGRSRRRNPVAALKERPNNSQPSQPPPKSLTNTCIIADSRRDRSKSNDKCDRSVSFSTVLRTPPFLSSPNQAITMSPKEAADILTLLKSLQQDMAEVRDRITALELNDHRMTRIEQHLGLLPPPDIPTTNQSSDMLVDALLIPNPTVALVSSRPAASPVQTPLNPLSPGFTPSRPVRAPLSAPVDIPDSSSLSSTFRTVPSSTQTRDEIQAINEKHSAIENKLDMLANSISGFIGSITSSSSSNSANSAGSN</sequence>
<feature type="compositionally biased region" description="Polar residues" evidence="2">
    <location>
        <begin position="619"/>
        <end position="635"/>
    </location>
</feature>
<dbReference type="InterPro" id="IPR012677">
    <property type="entry name" value="Nucleotide-bd_a/b_plait_sf"/>
</dbReference>
<feature type="region of interest" description="Disordered" evidence="2">
    <location>
        <begin position="1"/>
        <end position="135"/>
    </location>
</feature>
<evidence type="ECO:0000256" key="1">
    <source>
        <dbReference type="SAM" id="Coils"/>
    </source>
</evidence>
<feature type="region of interest" description="Disordered" evidence="2">
    <location>
        <begin position="424"/>
        <end position="463"/>
    </location>
</feature>
<feature type="compositionally biased region" description="Polar residues" evidence="2">
    <location>
        <begin position="77"/>
        <end position="91"/>
    </location>
</feature>
<dbReference type="AlphaFoldDB" id="A0A2Z6QEL3"/>
<gene>
    <name evidence="3" type="ORF">RclHR1_14510002</name>
</gene>
<dbReference type="Proteomes" id="UP000247702">
    <property type="component" value="Unassembled WGS sequence"/>
</dbReference>
<organism evidence="3 4">
    <name type="scientific">Rhizophagus clarus</name>
    <dbReference type="NCBI Taxonomy" id="94130"/>
    <lineage>
        <taxon>Eukaryota</taxon>
        <taxon>Fungi</taxon>
        <taxon>Fungi incertae sedis</taxon>
        <taxon>Mucoromycota</taxon>
        <taxon>Glomeromycotina</taxon>
        <taxon>Glomeromycetes</taxon>
        <taxon>Glomerales</taxon>
        <taxon>Glomeraceae</taxon>
        <taxon>Rhizophagus</taxon>
    </lineage>
</organism>
<name>A0A2Z6QEL3_9GLOM</name>
<proteinExistence type="predicted"/>
<dbReference type="Gene3D" id="3.30.70.330">
    <property type="match status" value="1"/>
</dbReference>
<keyword evidence="4" id="KW-1185">Reference proteome</keyword>
<evidence type="ECO:0000313" key="3">
    <source>
        <dbReference type="EMBL" id="GBB88005.1"/>
    </source>
</evidence>
<comment type="caution">
    <text evidence="3">The sequence shown here is derived from an EMBL/GenBank/DDBJ whole genome shotgun (WGS) entry which is preliminary data.</text>
</comment>
<dbReference type="EMBL" id="BEXD01000504">
    <property type="protein sequence ID" value="GBB88005.1"/>
    <property type="molecule type" value="Genomic_DNA"/>
</dbReference>
<dbReference type="GO" id="GO:0003676">
    <property type="term" value="F:nucleic acid binding"/>
    <property type="evidence" value="ECO:0007669"/>
    <property type="project" value="InterPro"/>
</dbReference>
<evidence type="ECO:0008006" key="5">
    <source>
        <dbReference type="Google" id="ProtNLM"/>
    </source>
</evidence>